<evidence type="ECO:0000313" key="3">
    <source>
        <dbReference type="Proteomes" id="UP000182983"/>
    </source>
</evidence>
<dbReference type="Gene3D" id="2.60.260.40">
    <property type="entry name" value="q5lls5 like domains"/>
    <property type="match status" value="1"/>
</dbReference>
<dbReference type="AlphaFoldDB" id="A0A1H6GQJ8"/>
<feature type="domain" description="Zinc finger CHCC-type" evidence="1">
    <location>
        <begin position="19"/>
        <end position="54"/>
    </location>
</feature>
<protein>
    <submittedName>
        <fullName evidence="2">Uncharacterized conserved protein, contains Zn-finger domain</fullName>
    </submittedName>
</protein>
<organism evidence="2 3">
    <name type="scientific">Magnetospirillum fulvum</name>
    <name type="common">Rhodospirillum fulvum</name>
    <dbReference type="NCBI Taxonomy" id="1082"/>
    <lineage>
        <taxon>Bacteria</taxon>
        <taxon>Pseudomonadati</taxon>
        <taxon>Pseudomonadota</taxon>
        <taxon>Alphaproteobacteria</taxon>
        <taxon>Rhodospirillales</taxon>
        <taxon>Rhodospirillaceae</taxon>
        <taxon>Magnetospirillum</taxon>
    </lineage>
</organism>
<dbReference type="Pfam" id="PF10276">
    <property type="entry name" value="zf-CHCC"/>
    <property type="match status" value="1"/>
</dbReference>
<dbReference type="Proteomes" id="UP000182983">
    <property type="component" value="Unassembled WGS sequence"/>
</dbReference>
<sequence>MLARESASLTEAVTVSSTPVACDGDVASDLGHPRVFLDIPQGGSAVCPYCSREFVLAEGASSGQGH</sequence>
<reference evidence="3" key="1">
    <citation type="submission" date="2016-10" db="EMBL/GenBank/DDBJ databases">
        <authorList>
            <person name="Varghese N."/>
            <person name="Submissions S."/>
        </authorList>
    </citation>
    <scope>NUCLEOTIDE SEQUENCE [LARGE SCALE GENOMIC DNA]</scope>
    <source>
        <strain evidence="3">DSM 13234</strain>
    </source>
</reference>
<gene>
    <name evidence="2" type="ORF">SAMN04244559_00274</name>
</gene>
<evidence type="ECO:0000259" key="1">
    <source>
        <dbReference type="Pfam" id="PF10276"/>
    </source>
</evidence>
<name>A0A1H6GQJ8_MAGFU</name>
<keyword evidence="3" id="KW-1185">Reference proteome</keyword>
<dbReference type="InterPro" id="IPR019401">
    <property type="entry name" value="Znf_CHCC"/>
</dbReference>
<dbReference type="EMBL" id="FNWO01000001">
    <property type="protein sequence ID" value="SEH25697.1"/>
    <property type="molecule type" value="Genomic_DNA"/>
</dbReference>
<dbReference type="RefSeq" id="WP_074764758.1">
    <property type="nucleotide sequence ID" value="NZ_FNWO01000001.1"/>
</dbReference>
<evidence type="ECO:0000313" key="2">
    <source>
        <dbReference type="EMBL" id="SEH25697.1"/>
    </source>
</evidence>
<proteinExistence type="predicted"/>
<accession>A0A1H6GQJ8</accession>
<dbReference type="OrthoDB" id="7391570at2"/>